<dbReference type="SUPFAM" id="SSF56219">
    <property type="entry name" value="DNase I-like"/>
    <property type="match status" value="1"/>
</dbReference>
<dbReference type="OrthoDB" id="428734at2759"/>
<dbReference type="AlphaFoldDB" id="A0A812KQX0"/>
<dbReference type="EMBL" id="CAJNDS010000791">
    <property type="protein sequence ID" value="CAE7234408.1"/>
    <property type="molecule type" value="Genomic_DNA"/>
</dbReference>
<keyword evidence="3" id="KW-1185">Reference proteome</keyword>
<accession>A0A812KQX0</accession>
<proteinExistence type="predicted"/>
<dbReference type="PANTHER" id="PTHR12121">
    <property type="entry name" value="CARBON CATABOLITE REPRESSOR PROTEIN 4"/>
    <property type="match status" value="1"/>
</dbReference>
<gene>
    <name evidence="2" type="primary">CCR4</name>
    <name evidence="2" type="ORF">SNAT2548_LOCUS9896</name>
</gene>
<dbReference type="PANTHER" id="PTHR12121:SF100">
    <property type="entry name" value="POLY(A)-SPECIFIC RIBONUCLEASE"/>
    <property type="match status" value="1"/>
</dbReference>
<dbReference type="InterPro" id="IPR005135">
    <property type="entry name" value="Endo/exonuclease/phosphatase"/>
</dbReference>
<evidence type="ECO:0000313" key="3">
    <source>
        <dbReference type="Proteomes" id="UP000604046"/>
    </source>
</evidence>
<comment type="caution">
    <text evidence="2">The sequence shown here is derived from an EMBL/GenBank/DDBJ whole genome shotgun (WGS) entry which is preliminary data.</text>
</comment>
<dbReference type="Pfam" id="PF03372">
    <property type="entry name" value="Exo_endo_phos"/>
    <property type="match status" value="1"/>
</dbReference>
<name>A0A812KQX0_9DINO</name>
<dbReference type="Gene3D" id="3.60.10.10">
    <property type="entry name" value="Endonuclease/exonuclease/phosphatase"/>
    <property type="match status" value="1"/>
</dbReference>
<dbReference type="Proteomes" id="UP000604046">
    <property type="component" value="Unassembled WGS sequence"/>
</dbReference>
<sequence length="340" mass="38576">MAGSSGFKVVSYNILGHHSWYWDDSWPAKMADFPWVQRLQVLEHELSALDADVVCCQEVTQDMFASLNARLAARGYIGLHALRHLPEWTYDERWESSQLGIAIFVWHSKFEVVEASHRFARDLLQEDERQRPDTHNLSMRLLARPDSVMICRLRLKQRGSPPKDLLIACAHAVWWYTDDPQYPISCKPVQIMLMLRAIDDFARSRGLDTRRVVLCGDFNTLSCSGSSSSKYDDVAGYELLTTGLLATGHPEHPAQHGWALFDLKAPFCMQSAYVVKLGREPSFTSRTSTFTATMDYIFVGDAIEVVDVLPLPEECPPCPNKDHPSDHLPIGANLRMKPWV</sequence>
<organism evidence="2 3">
    <name type="scientific">Symbiodinium natans</name>
    <dbReference type="NCBI Taxonomy" id="878477"/>
    <lineage>
        <taxon>Eukaryota</taxon>
        <taxon>Sar</taxon>
        <taxon>Alveolata</taxon>
        <taxon>Dinophyceae</taxon>
        <taxon>Suessiales</taxon>
        <taxon>Symbiodiniaceae</taxon>
        <taxon>Symbiodinium</taxon>
    </lineage>
</organism>
<dbReference type="InterPro" id="IPR036691">
    <property type="entry name" value="Endo/exonu/phosph_ase_sf"/>
</dbReference>
<feature type="domain" description="Endonuclease/exonuclease/phosphatase" evidence="1">
    <location>
        <begin position="11"/>
        <end position="327"/>
    </location>
</feature>
<evidence type="ECO:0000313" key="2">
    <source>
        <dbReference type="EMBL" id="CAE7234408.1"/>
    </source>
</evidence>
<evidence type="ECO:0000259" key="1">
    <source>
        <dbReference type="Pfam" id="PF03372"/>
    </source>
</evidence>
<reference evidence="2" key="1">
    <citation type="submission" date="2021-02" db="EMBL/GenBank/DDBJ databases">
        <authorList>
            <person name="Dougan E. K."/>
            <person name="Rhodes N."/>
            <person name="Thang M."/>
            <person name="Chan C."/>
        </authorList>
    </citation>
    <scope>NUCLEOTIDE SEQUENCE</scope>
</reference>
<dbReference type="InterPro" id="IPR050410">
    <property type="entry name" value="CCR4/nocturin_mRNA_transcr"/>
</dbReference>
<protein>
    <submittedName>
        <fullName evidence="2">CCR4 protein</fullName>
    </submittedName>
</protein>
<dbReference type="GO" id="GO:0000175">
    <property type="term" value="F:3'-5'-RNA exonuclease activity"/>
    <property type="evidence" value="ECO:0007669"/>
    <property type="project" value="TreeGrafter"/>
</dbReference>